<accession>A0A367VAC2</accession>
<dbReference type="EMBL" id="JPWB01000004">
    <property type="protein sequence ID" value="RCK22178.1"/>
    <property type="molecule type" value="Genomic_DNA"/>
</dbReference>
<dbReference type="PANTHER" id="PTHR42709:SF6">
    <property type="entry name" value="UNDECAPRENYL PHOSPHATE TRANSPORTER A"/>
    <property type="match status" value="1"/>
</dbReference>
<evidence type="ECO:0000256" key="2">
    <source>
        <dbReference type="ARBA" id="ARBA00022475"/>
    </source>
</evidence>
<keyword evidence="2" id="KW-1003">Cell membrane</keyword>
<dbReference type="GO" id="GO:0005886">
    <property type="term" value="C:plasma membrane"/>
    <property type="evidence" value="ECO:0007669"/>
    <property type="project" value="UniProtKB-SubCell"/>
</dbReference>
<dbReference type="Pfam" id="PF09335">
    <property type="entry name" value="VTT_dom"/>
    <property type="match status" value="1"/>
</dbReference>
<feature type="transmembrane region" description="Helical" evidence="6">
    <location>
        <begin position="163"/>
        <end position="180"/>
    </location>
</feature>
<protein>
    <recommendedName>
        <fullName evidence="7">VTT domain-containing protein</fullName>
    </recommendedName>
</protein>
<feature type="transmembrane region" description="Helical" evidence="6">
    <location>
        <begin position="45"/>
        <end position="64"/>
    </location>
</feature>
<sequence length="223" mass="24361">MKDLIKTGLVLAICFAATFGILVATGLLQRDDVVRWLEAAREIDAWIVALIVMGLLVADLFIAVPTMTVTLLAGFFLGPVAGALAAGAGMITAGAMGYVMSHQFGRPVLRRIISDEIRLAEMEEVFARYGLVVLMICRAMPILPEVSCCLAGVTRMRFTKFGFGYLIGTVPYVIVCAWLGAQSSTTDPMPAIWGAAGVTVVMWSFWFFLIRHHRRSTRRTLKG</sequence>
<feature type="transmembrane region" description="Helical" evidence="6">
    <location>
        <begin position="129"/>
        <end position="151"/>
    </location>
</feature>
<evidence type="ECO:0000256" key="5">
    <source>
        <dbReference type="ARBA" id="ARBA00023136"/>
    </source>
</evidence>
<evidence type="ECO:0000313" key="8">
    <source>
        <dbReference type="EMBL" id="RCK22178.1"/>
    </source>
</evidence>
<feature type="transmembrane region" description="Helical" evidence="6">
    <location>
        <begin position="71"/>
        <end position="100"/>
    </location>
</feature>
<keyword evidence="5 6" id="KW-0472">Membrane</keyword>
<name>A0A367VAC2_9PROT</name>
<reference evidence="8 9" key="1">
    <citation type="submission" date="2014-07" db="EMBL/GenBank/DDBJ databases">
        <title>Draft genome sequence of Thalassospira profundimaris R8-17.</title>
        <authorList>
            <person name="Lai Q."/>
            <person name="Shao Z."/>
        </authorList>
    </citation>
    <scope>NUCLEOTIDE SEQUENCE [LARGE SCALE GENOMIC DNA]</scope>
    <source>
        <strain evidence="8 9">R8-17</strain>
    </source>
</reference>
<organism evidence="8 9">
    <name type="scientific">Thalassospira profundimaris</name>
    <dbReference type="NCBI Taxonomy" id="502049"/>
    <lineage>
        <taxon>Bacteria</taxon>
        <taxon>Pseudomonadati</taxon>
        <taxon>Pseudomonadota</taxon>
        <taxon>Alphaproteobacteria</taxon>
        <taxon>Rhodospirillales</taxon>
        <taxon>Thalassospiraceae</taxon>
        <taxon>Thalassospira</taxon>
    </lineage>
</organism>
<dbReference type="InterPro" id="IPR032816">
    <property type="entry name" value="VTT_dom"/>
</dbReference>
<feature type="transmembrane region" description="Helical" evidence="6">
    <location>
        <begin position="7"/>
        <end position="25"/>
    </location>
</feature>
<comment type="caution">
    <text evidence="8">The sequence shown here is derived from an EMBL/GenBank/DDBJ whole genome shotgun (WGS) entry which is preliminary data.</text>
</comment>
<evidence type="ECO:0000313" key="9">
    <source>
        <dbReference type="Proteomes" id="UP000253061"/>
    </source>
</evidence>
<evidence type="ECO:0000256" key="3">
    <source>
        <dbReference type="ARBA" id="ARBA00022692"/>
    </source>
</evidence>
<comment type="subcellular location">
    <subcellularLocation>
        <location evidence="1">Cell membrane</location>
        <topology evidence="1">Multi-pass membrane protein</topology>
    </subcellularLocation>
</comment>
<keyword evidence="4 6" id="KW-1133">Transmembrane helix</keyword>
<gene>
    <name evidence="8" type="ORF">TH6_10915</name>
</gene>
<keyword evidence="3 6" id="KW-0812">Transmembrane</keyword>
<evidence type="ECO:0000256" key="1">
    <source>
        <dbReference type="ARBA" id="ARBA00004651"/>
    </source>
</evidence>
<feature type="transmembrane region" description="Helical" evidence="6">
    <location>
        <begin position="192"/>
        <end position="210"/>
    </location>
</feature>
<evidence type="ECO:0000259" key="7">
    <source>
        <dbReference type="Pfam" id="PF09335"/>
    </source>
</evidence>
<dbReference type="InterPro" id="IPR051311">
    <property type="entry name" value="DedA_domain"/>
</dbReference>
<feature type="domain" description="VTT" evidence="7">
    <location>
        <begin position="64"/>
        <end position="181"/>
    </location>
</feature>
<dbReference type="PANTHER" id="PTHR42709">
    <property type="entry name" value="ALKALINE PHOSPHATASE LIKE PROTEIN"/>
    <property type="match status" value="1"/>
</dbReference>
<evidence type="ECO:0000256" key="6">
    <source>
        <dbReference type="SAM" id="Phobius"/>
    </source>
</evidence>
<proteinExistence type="predicted"/>
<dbReference type="RefSeq" id="WP_062955938.1">
    <property type="nucleotide sequence ID" value="NZ_JPWB01000004.1"/>
</dbReference>
<evidence type="ECO:0000256" key="4">
    <source>
        <dbReference type="ARBA" id="ARBA00022989"/>
    </source>
</evidence>
<dbReference type="Proteomes" id="UP000253061">
    <property type="component" value="Unassembled WGS sequence"/>
</dbReference>
<dbReference type="AlphaFoldDB" id="A0A367VAC2"/>